<organism evidence="1 2">
    <name type="scientific">Streptomyces longispororuber</name>
    <dbReference type="NCBI Taxonomy" id="68230"/>
    <lineage>
        <taxon>Bacteria</taxon>
        <taxon>Bacillati</taxon>
        <taxon>Actinomycetota</taxon>
        <taxon>Actinomycetes</taxon>
        <taxon>Kitasatosporales</taxon>
        <taxon>Streptomycetaceae</taxon>
        <taxon>Streptomyces</taxon>
    </lineage>
</organism>
<sequence>MATSERVREELGKRLLGAQQEWPGFSIDVREMRVPEVSPRLLVALDVRARGESWRVSLDYQGQEASLVSGDLTDETAEYLALLVRTHLFEWWHTKDTEKASRRKGTRLPQ</sequence>
<reference evidence="1" key="1">
    <citation type="journal article" date="2014" name="Int. J. Syst. Evol. Microbiol.">
        <title>Complete genome sequence of Corynebacterium casei LMG S-19264T (=DSM 44701T), isolated from a smear-ripened cheese.</title>
        <authorList>
            <consortium name="US DOE Joint Genome Institute (JGI-PGF)"/>
            <person name="Walter F."/>
            <person name="Albersmeier A."/>
            <person name="Kalinowski J."/>
            <person name="Ruckert C."/>
        </authorList>
    </citation>
    <scope>NUCLEOTIDE SEQUENCE</scope>
    <source>
        <strain evidence="1">JCM 4784</strain>
    </source>
</reference>
<dbReference type="EMBL" id="BNBT01000082">
    <property type="protein sequence ID" value="GHE73854.1"/>
    <property type="molecule type" value="Genomic_DNA"/>
</dbReference>
<name>A0A919DSW0_9ACTN</name>
<evidence type="ECO:0000313" key="2">
    <source>
        <dbReference type="Proteomes" id="UP000608024"/>
    </source>
</evidence>
<protein>
    <submittedName>
        <fullName evidence="1">Uncharacterized protein</fullName>
    </submittedName>
</protein>
<accession>A0A919DSW0</accession>
<comment type="caution">
    <text evidence="1">The sequence shown here is derived from an EMBL/GenBank/DDBJ whole genome shotgun (WGS) entry which is preliminary data.</text>
</comment>
<evidence type="ECO:0000313" key="1">
    <source>
        <dbReference type="EMBL" id="GHE73854.1"/>
    </source>
</evidence>
<proteinExistence type="predicted"/>
<reference evidence="1" key="2">
    <citation type="submission" date="2020-09" db="EMBL/GenBank/DDBJ databases">
        <authorList>
            <person name="Sun Q."/>
            <person name="Ohkuma M."/>
        </authorList>
    </citation>
    <scope>NUCLEOTIDE SEQUENCE</scope>
    <source>
        <strain evidence="1">JCM 4784</strain>
    </source>
</reference>
<dbReference type="AlphaFoldDB" id="A0A919DSW0"/>
<gene>
    <name evidence="1" type="ORF">GCM10018785_47440</name>
</gene>
<dbReference type="RefSeq" id="WP_190138040.1">
    <property type="nucleotide sequence ID" value="NZ_BNBT01000082.1"/>
</dbReference>
<keyword evidence="2" id="KW-1185">Reference proteome</keyword>
<dbReference type="Proteomes" id="UP000608024">
    <property type="component" value="Unassembled WGS sequence"/>
</dbReference>